<dbReference type="EMBL" id="CANL01000033">
    <property type="protein sequence ID" value="CCM64386.1"/>
    <property type="molecule type" value="Genomic_DNA"/>
</dbReference>
<dbReference type="Proteomes" id="UP000018291">
    <property type="component" value="Unassembled WGS sequence"/>
</dbReference>
<name>R4Z517_9ACTN</name>
<protein>
    <submittedName>
        <fullName evidence="1">Uncharacterized protein</fullName>
    </submittedName>
</protein>
<reference evidence="1 2" key="1">
    <citation type="journal article" date="2013" name="ISME J.">
        <title>Metabolic model for the filamentous 'Candidatus Microthrix parvicella' based on genomic and metagenomic analyses.</title>
        <authorList>
            <person name="Jon McIlroy S."/>
            <person name="Kristiansen R."/>
            <person name="Albertsen M."/>
            <person name="Michael Karst S."/>
            <person name="Rossetti S."/>
            <person name="Lund Nielsen J."/>
            <person name="Tandoi V."/>
            <person name="James Seviour R."/>
            <person name="Nielsen P.H."/>
        </authorList>
    </citation>
    <scope>NUCLEOTIDE SEQUENCE [LARGE SCALE GENOMIC DNA]</scope>
    <source>
        <strain evidence="1 2">RN1</strain>
    </source>
</reference>
<comment type="caution">
    <text evidence="1">The sequence shown here is derived from an EMBL/GenBank/DDBJ whole genome shotgun (WGS) entry which is preliminary data.</text>
</comment>
<evidence type="ECO:0000313" key="2">
    <source>
        <dbReference type="Proteomes" id="UP000018291"/>
    </source>
</evidence>
<evidence type="ECO:0000313" key="1">
    <source>
        <dbReference type="EMBL" id="CCM64386.1"/>
    </source>
</evidence>
<dbReference type="AlphaFoldDB" id="R4Z517"/>
<keyword evidence="2" id="KW-1185">Reference proteome</keyword>
<gene>
    <name evidence="1" type="ORF">BN381_390023</name>
</gene>
<organism evidence="1 2">
    <name type="scientific">Candidatus Neomicrothrix parvicella RN1</name>
    <dbReference type="NCBI Taxonomy" id="1229780"/>
    <lineage>
        <taxon>Bacteria</taxon>
        <taxon>Bacillati</taxon>
        <taxon>Actinomycetota</taxon>
        <taxon>Acidimicrobiia</taxon>
        <taxon>Acidimicrobiales</taxon>
        <taxon>Microthrixaceae</taxon>
        <taxon>Candidatus Neomicrothrix</taxon>
    </lineage>
</organism>
<proteinExistence type="predicted"/>
<dbReference type="HOGENOM" id="CLU_3165902_0_0_11"/>
<sequence length="47" mass="5032">MPEVLSPLAKGVAHVIDNRDYYEAAAHVLATKTTQAFKSIFIRGGGS</sequence>
<accession>R4Z517</accession>